<comment type="caution">
    <text evidence="1">The sequence shown here is derived from an EMBL/GenBank/DDBJ whole genome shotgun (WGS) entry which is preliminary data.</text>
</comment>
<protein>
    <submittedName>
        <fullName evidence="1">Uncharacterized protein</fullName>
    </submittedName>
</protein>
<evidence type="ECO:0000313" key="2">
    <source>
        <dbReference type="Proteomes" id="UP000821845"/>
    </source>
</evidence>
<evidence type="ECO:0000313" key="1">
    <source>
        <dbReference type="EMBL" id="KAH6932832.1"/>
    </source>
</evidence>
<keyword evidence="2" id="KW-1185">Reference proteome</keyword>
<gene>
    <name evidence="1" type="ORF">HPB50_010147</name>
</gene>
<dbReference type="EMBL" id="CM023484">
    <property type="protein sequence ID" value="KAH6932832.1"/>
    <property type="molecule type" value="Genomic_DNA"/>
</dbReference>
<accession>A0ACB7SFH4</accession>
<proteinExistence type="predicted"/>
<sequence>MVPLGCALVMSSFVLQPTAERASGAKDLQLMTGLSGATYWSANWIFDFFVYLFAWAAVCALISFYQPFLVVTKCKYEISY</sequence>
<dbReference type="Proteomes" id="UP000821845">
    <property type="component" value="Chromosome 4"/>
</dbReference>
<organism evidence="1 2">
    <name type="scientific">Hyalomma asiaticum</name>
    <name type="common">Tick</name>
    <dbReference type="NCBI Taxonomy" id="266040"/>
    <lineage>
        <taxon>Eukaryota</taxon>
        <taxon>Metazoa</taxon>
        <taxon>Ecdysozoa</taxon>
        <taxon>Arthropoda</taxon>
        <taxon>Chelicerata</taxon>
        <taxon>Arachnida</taxon>
        <taxon>Acari</taxon>
        <taxon>Parasitiformes</taxon>
        <taxon>Ixodida</taxon>
        <taxon>Ixodoidea</taxon>
        <taxon>Ixodidae</taxon>
        <taxon>Hyalomminae</taxon>
        <taxon>Hyalomma</taxon>
    </lineage>
</organism>
<reference evidence="1" key="1">
    <citation type="submission" date="2020-05" db="EMBL/GenBank/DDBJ databases">
        <title>Large-scale comparative analyses of tick genomes elucidate their genetic diversity and vector capacities.</title>
        <authorList>
            <person name="Jia N."/>
            <person name="Wang J."/>
            <person name="Shi W."/>
            <person name="Du L."/>
            <person name="Sun Y."/>
            <person name="Zhan W."/>
            <person name="Jiang J."/>
            <person name="Wang Q."/>
            <person name="Zhang B."/>
            <person name="Ji P."/>
            <person name="Sakyi L.B."/>
            <person name="Cui X."/>
            <person name="Yuan T."/>
            <person name="Jiang B."/>
            <person name="Yang W."/>
            <person name="Lam T.T.-Y."/>
            <person name="Chang Q."/>
            <person name="Ding S."/>
            <person name="Wang X."/>
            <person name="Zhu J."/>
            <person name="Ruan X."/>
            <person name="Zhao L."/>
            <person name="Wei J."/>
            <person name="Que T."/>
            <person name="Du C."/>
            <person name="Cheng J."/>
            <person name="Dai P."/>
            <person name="Han X."/>
            <person name="Huang E."/>
            <person name="Gao Y."/>
            <person name="Liu J."/>
            <person name="Shao H."/>
            <person name="Ye R."/>
            <person name="Li L."/>
            <person name="Wei W."/>
            <person name="Wang X."/>
            <person name="Wang C."/>
            <person name="Yang T."/>
            <person name="Huo Q."/>
            <person name="Li W."/>
            <person name="Guo W."/>
            <person name="Chen H."/>
            <person name="Zhou L."/>
            <person name="Ni X."/>
            <person name="Tian J."/>
            <person name="Zhou Y."/>
            <person name="Sheng Y."/>
            <person name="Liu T."/>
            <person name="Pan Y."/>
            <person name="Xia L."/>
            <person name="Li J."/>
            <person name="Zhao F."/>
            <person name="Cao W."/>
        </authorList>
    </citation>
    <scope>NUCLEOTIDE SEQUENCE</scope>
    <source>
        <strain evidence="1">Hyas-2018</strain>
    </source>
</reference>
<name>A0ACB7SFH4_HYAAI</name>